<reference evidence="3 4" key="1">
    <citation type="submission" date="2012-05" db="EMBL/GenBank/DDBJ databases">
        <title>Genome sequence of Nitritalea halalkaliphila LW7.</title>
        <authorList>
            <person name="Jangir P.K."/>
            <person name="Singh A."/>
            <person name="Shivaji S."/>
            <person name="Sharma R."/>
        </authorList>
    </citation>
    <scope>NUCLEOTIDE SEQUENCE [LARGE SCALE GENOMIC DNA]</scope>
    <source>
        <strain evidence="3 4">LW7</strain>
    </source>
</reference>
<evidence type="ECO:0000313" key="4">
    <source>
        <dbReference type="Proteomes" id="UP000005551"/>
    </source>
</evidence>
<protein>
    <submittedName>
        <fullName evidence="3">Acyl-CoA-binding protein</fullName>
    </submittedName>
</protein>
<dbReference type="OrthoDB" id="981216at2"/>
<dbReference type="InterPro" id="IPR035984">
    <property type="entry name" value="Acyl-CoA-binding_sf"/>
</dbReference>
<name>I5C4Q9_9BACT</name>
<feature type="domain" description="ACB" evidence="2">
    <location>
        <begin position="1"/>
        <end position="86"/>
    </location>
</feature>
<gene>
    <name evidence="3" type="ORF">A3SI_08946</name>
</gene>
<evidence type="ECO:0000259" key="2">
    <source>
        <dbReference type="PROSITE" id="PS51228"/>
    </source>
</evidence>
<dbReference type="EMBL" id="AJYA01000018">
    <property type="protein sequence ID" value="EIM76811.1"/>
    <property type="molecule type" value="Genomic_DNA"/>
</dbReference>
<accession>I5C4Q9</accession>
<evidence type="ECO:0000256" key="1">
    <source>
        <dbReference type="ARBA" id="ARBA00023121"/>
    </source>
</evidence>
<dbReference type="PANTHER" id="PTHR23310:SF62">
    <property type="entry name" value="ACYL-COA BINDING PROTEIN 1, ISOFORM A"/>
    <property type="match status" value="1"/>
</dbReference>
<dbReference type="AlphaFoldDB" id="I5C4Q9"/>
<dbReference type="InterPro" id="IPR014352">
    <property type="entry name" value="FERM/acyl-CoA-bd_prot_sf"/>
</dbReference>
<dbReference type="PANTHER" id="PTHR23310">
    <property type="entry name" value="ACYL-COA-BINDING PROTEIN, ACBP"/>
    <property type="match status" value="1"/>
</dbReference>
<sequence length="86" mass="9560">MSIETLEQAMAATKTFTEKPSNEELLQLYSLYKQATIGDNTEDAPGGFNFVAAAKHNAWEKLKGMAKEEASEKYIALVKTLQPKYS</sequence>
<dbReference type="PRINTS" id="PR00689">
    <property type="entry name" value="ACOABINDINGP"/>
</dbReference>
<dbReference type="InterPro" id="IPR000582">
    <property type="entry name" value="Acyl-CoA-binding_protein"/>
</dbReference>
<dbReference type="Pfam" id="PF00887">
    <property type="entry name" value="ACBP"/>
    <property type="match status" value="1"/>
</dbReference>
<dbReference type="RefSeq" id="WP_009054733.1">
    <property type="nucleotide sequence ID" value="NZ_AJYA01000018.1"/>
</dbReference>
<keyword evidence="1" id="KW-0446">Lipid-binding</keyword>
<dbReference type="SUPFAM" id="SSF47027">
    <property type="entry name" value="Acyl-CoA binding protein"/>
    <property type="match status" value="1"/>
</dbReference>
<dbReference type="PROSITE" id="PS51228">
    <property type="entry name" value="ACB_2"/>
    <property type="match status" value="1"/>
</dbReference>
<organism evidence="3 4">
    <name type="scientific">Nitritalea halalkaliphila LW7</name>
    <dbReference type="NCBI Taxonomy" id="1189621"/>
    <lineage>
        <taxon>Bacteria</taxon>
        <taxon>Pseudomonadati</taxon>
        <taxon>Bacteroidota</taxon>
        <taxon>Cytophagia</taxon>
        <taxon>Cytophagales</taxon>
        <taxon>Cyclobacteriaceae</taxon>
        <taxon>Nitritalea</taxon>
    </lineage>
</organism>
<evidence type="ECO:0000313" key="3">
    <source>
        <dbReference type="EMBL" id="EIM76811.1"/>
    </source>
</evidence>
<dbReference type="GO" id="GO:0006631">
    <property type="term" value="P:fatty acid metabolic process"/>
    <property type="evidence" value="ECO:0007669"/>
    <property type="project" value="TreeGrafter"/>
</dbReference>
<dbReference type="STRING" id="1189621.A3SI_08946"/>
<comment type="caution">
    <text evidence="3">The sequence shown here is derived from an EMBL/GenBank/DDBJ whole genome shotgun (WGS) entry which is preliminary data.</text>
</comment>
<dbReference type="Proteomes" id="UP000005551">
    <property type="component" value="Unassembled WGS sequence"/>
</dbReference>
<dbReference type="InterPro" id="IPR022408">
    <property type="entry name" value="Acyl-CoA-binding_prot_CS"/>
</dbReference>
<proteinExistence type="predicted"/>
<dbReference type="PROSITE" id="PS00880">
    <property type="entry name" value="ACB_1"/>
    <property type="match status" value="1"/>
</dbReference>
<dbReference type="GO" id="GO:0000062">
    <property type="term" value="F:fatty-acyl-CoA binding"/>
    <property type="evidence" value="ECO:0007669"/>
    <property type="project" value="InterPro"/>
</dbReference>
<dbReference type="Gene3D" id="1.20.80.10">
    <property type="match status" value="1"/>
</dbReference>
<keyword evidence="4" id="KW-1185">Reference proteome</keyword>